<organism evidence="1 2">
    <name type="scientific">Pisolithus microcarpus 441</name>
    <dbReference type="NCBI Taxonomy" id="765257"/>
    <lineage>
        <taxon>Eukaryota</taxon>
        <taxon>Fungi</taxon>
        <taxon>Dikarya</taxon>
        <taxon>Basidiomycota</taxon>
        <taxon>Agaricomycotina</taxon>
        <taxon>Agaricomycetes</taxon>
        <taxon>Agaricomycetidae</taxon>
        <taxon>Boletales</taxon>
        <taxon>Sclerodermatineae</taxon>
        <taxon>Pisolithaceae</taxon>
        <taxon>Pisolithus</taxon>
    </lineage>
</organism>
<reference evidence="2" key="2">
    <citation type="submission" date="2015-01" db="EMBL/GenBank/DDBJ databases">
        <title>Evolutionary Origins and Diversification of the Mycorrhizal Mutualists.</title>
        <authorList>
            <consortium name="DOE Joint Genome Institute"/>
            <consortium name="Mycorrhizal Genomics Consortium"/>
            <person name="Kohler A."/>
            <person name="Kuo A."/>
            <person name="Nagy L.G."/>
            <person name="Floudas D."/>
            <person name="Copeland A."/>
            <person name="Barry K.W."/>
            <person name="Cichocki N."/>
            <person name="Veneault-Fourrey C."/>
            <person name="LaButti K."/>
            <person name="Lindquist E.A."/>
            <person name="Lipzen A."/>
            <person name="Lundell T."/>
            <person name="Morin E."/>
            <person name="Murat C."/>
            <person name="Riley R."/>
            <person name="Ohm R."/>
            <person name="Sun H."/>
            <person name="Tunlid A."/>
            <person name="Henrissat B."/>
            <person name="Grigoriev I.V."/>
            <person name="Hibbett D.S."/>
            <person name="Martin F."/>
        </authorList>
    </citation>
    <scope>NUCLEOTIDE SEQUENCE [LARGE SCALE GENOMIC DNA]</scope>
    <source>
        <strain evidence="2">441</strain>
    </source>
</reference>
<dbReference type="Proteomes" id="UP000054018">
    <property type="component" value="Unassembled WGS sequence"/>
</dbReference>
<protein>
    <submittedName>
        <fullName evidence="1">Uncharacterized protein</fullName>
    </submittedName>
</protein>
<name>A0A0C9ZKN5_9AGAM</name>
<accession>A0A0C9ZKN5</accession>
<reference evidence="1 2" key="1">
    <citation type="submission" date="2014-04" db="EMBL/GenBank/DDBJ databases">
        <authorList>
            <consortium name="DOE Joint Genome Institute"/>
            <person name="Kuo A."/>
            <person name="Kohler A."/>
            <person name="Costa M.D."/>
            <person name="Nagy L.G."/>
            <person name="Floudas D."/>
            <person name="Copeland A."/>
            <person name="Barry K.W."/>
            <person name="Cichocki N."/>
            <person name="Veneault-Fourrey C."/>
            <person name="LaButti K."/>
            <person name="Lindquist E.A."/>
            <person name="Lipzen A."/>
            <person name="Lundell T."/>
            <person name="Morin E."/>
            <person name="Murat C."/>
            <person name="Sun H."/>
            <person name="Tunlid A."/>
            <person name="Henrissat B."/>
            <person name="Grigoriev I.V."/>
            <person name="Hibbett D.S."/>
            <person name="Martin F."/>
            <person name="Nordberg H.P."/>
            <person name="Cantor M.N."/>
            <person name="Hua S.X."/>
        </authorList>
    </citation>
    <scope>NUCLEOTIDE SEQUENCE [LARGE SCALE GENOMIC DNA]</scope>
    <source>
        <strain evidence="1 2">441</strain>
    </source>
</reference>
<gene>
    <name evidence="1" type="ORF">PISMIDRAFT_446426</name>
</gene>
<evidence type="ECO:0000313" key="2">
    <source>
        <dbReference type="Proteomes" id="UP000054018"/>
    </source>
</evidence>
<dbReference type="AlphaFoldDB" id="A0A0C9ZKN5"/>
<sequence length="132" mass="14714">MSLPCKGRGGEGVLLGSHWLRVTCLAAEKSEATEHEERQVQSSVTDLPVTIRTAGQDDRGIQPKGYCGSFVTVKVRSRSFSKGFVWARLPQDDGTWRGRLTKNNQTTQHPFIVPCEDTFGHCTPMYPRMICS</sequence>
<dbReference type="HOGENOM" id="CLU_1917892_0_0_1"/>
<dbReference type="EMBL" id="KN833688">
    <property type="protein sequence ID" value="KIK29941.1"/>
    <property type="molecule type" value="Genomic_DNA"/>
</dbReference>
<keyword evidence="2" id="KW-1185">Reference proteome</keyword>
<proteinExistence type="predicted"/>
<evidence type="ECO:0000313" key="1">
    <source>
        <dbReference type="EMBL" id="KIK29941.1"/>
    </source>
</evidence>